<feature type="disulfide bond" evidence="5">
    <location>
        <begin position="118"/>
        <end position="127"/>
    </location>
</feature>
<reference evidence="8" key="2">
    <citation type="submission" date="2025-08" db="UniProtKB">
        <authorList>
            <consortium name="Ensembl"/>
        </authorList>
    </citation>
    <scope>IDENTIFICATION</scope>
</reference>
<dbReference type="SUPFAM" id="SSF57196">
    <property type="entry name" value="EGF/Laminin"/>
    <property type="match status" value="2"/>
</dbReference>
<reference evidence="8" key="3">
    <citation type="submission" date="2025-09" db="UniProtKB">
        <authorList>
            <consortium name="Ensembl"/>
        </authorList>
    </citation>
    <scope>IDENTIFICATION</scope>
</reference>
<name>A0A665UJV0_ECHNA</name>
<evidence type="ECO:0000256" key="5">
    <source>
        <dbReference type="PROSITE-ProRule" id="PRU00076"/>
    </source>
</evidence>
<feature type="domain" description="EGF-like" evidence="6">
    <location>
        <begin position="1002"/>
        <end position="1032"/>
    </location>
</feature>
<reference evidence="8" key="1">
    <citation type="submission" date="2021-04" db="EMBL/GenBank/DDBJ databases">
        <authorList>
            <consortium name="Wellcome Sanger Institute Data Sharing"/>
        </authorList>
    </citation>
    <scope>NUCLEOTIDE SEQUENCE [LARGE SCALE GENOMIC DNA]</scope>
</reference>
<dbReference type="FunFam" id="2.170.300.10:FF:000041">
    <property type="entry name" value="Tyrosine protein kinase receptor tie-1, putative"/>
    <property type="match status" value="2"/>
</dbReference>
<gene>
    <name evidence="8" type="primary">megf6b</name>
</gene>
<sequence>YIGEYFYHCFCNRPNVCVEREVMLVAQRQPCVQAFTRMVKVWKQGCVGQSWCMGYERRTAYYTAYRQVYRQDYHTVYKCCPGWSQLNGEAGCLYPVCSYGVCFNGGQCREGSTQLCDCPSGFNGPSCQYDVNECEETNGGCEVLCCNTIGSFYCRCPPGLKLNEDGKTCQDIDECLVHNGGCQHRCINTKGSYYCECHRGSRLHVDGRTCLSVLSCALSNGGCEHYCVQQSAAHFRCRCKPNYKLAEDGKHCKRELQNPCADQNGGCMHECRVDGGKAHCDCKVGYILAEDGKTCKDIDECETEEANCAHGCHNTLGSYACVCNTAYELGSDGRQCYRIEMEIVNSCENNNGGCSHHCQHSTNGPICSCNHGYRLDDDLKTCVDVDECGERSSCCEQDCTNYPGGYECYCSAGYRLNSDGCSCDDVDECLAADNGCDHTCQNSAGSFQCFCRRGFRLDEDRQSCIRKYLGNVPDTCHAMFLSNLCLDDTFGSDCSLTCDDCSNGGKCNVWKNGCDCPNGWTGILCNQTCPEGYFGKNCSFHCKCKNGASCDPVTGSCRCPPGVSGDLCQDGCPKGFYGKLCNKKCNCANNGRCHRTYGACLCDPGLYGRFCHLPCPKWTFGPGCSEECHCVQHNTLQCHRRHGTCVCKAGYHGNTCKEECISGTYGAGCKQQCSCPPGVSCDHVTGKCQRKCPPGLHGENCDQACDAGHWGADCAETCDCRNGDGSCDALTGQCNCEAGYTGTHCDQKCPAGMFGLGCRHRCQCDNKALCDHVSGACTCQVGWTGTFCEKRKRNSRITKTDSATECFYMTLTFVSQRVLRVSMGWTARRSVFHGEVVILFVSLLAACPTGSFGEGCNQTCSCLNDGICHPATGQCVCTPGWTGPKCAEGECTTEYRWLYLCFFSPESLNDSISPSACLPGTYGQNCNRLCQCSETNQLCHPVSGSCYCAPGFHGPKCDQSGLRNTFLPKLYFKRNAKLSGDVTLVCSSCSVCGEQRYGPNCERECKCENGGTCVPSTGACKCPAGFIGARCNISKSSRSCRSGSEYGDEYHGNRETIVLCVFCFDCAQVAMCGEGAQNDPVTGRCVCSPGRRGEDCGHGECHDCSYHFPFALKSHLWVFSVNM</sequence>
<dbReference type="GO" id="GO:0005509">
    <property type="term" value="F:calcium ion binding"/>
    <property type="evidence" value="ECO:0007669"/>
    <property type="project" value="InterPro"/>
</dbReference>
<dbReference type="AlphaFoldDB" id="A0A665UJV0"/>
<comment type="caution">
    <text evidence="5">Lacks conserved residue(s) required for the propagation of feature annotation.</text>
</comment>
<dbReference type="InterPro" id="IPR011489">
    <property type="entry name" value="EMI_domain"/>
</dbReference>
<dbReference type="PROSITE" id="PS01187">
    <property type="entry name" value="EGF_CA"/>
    <property type="match status" value="3"/>
</dbReference>
<dbReference type="InterPro" id="IPR042635">
    <property type="entry name" value="MEGF10/SREC1/2-like"/>
</dbReference>
<feature type="domain" description="EGF-like" evidence="6">
    <location>
        <begin position="534"/>
        <end position="569"/>
    </location>
</feature>
<feature type="disulfide bond" evidence="5">
    <location>
        <begin position="877"/>
        <end position="886"/>
    </location>
</feature>
<dbReference type="PROSITE" id="PS00022">
    <property type="entry name" value="EGF_1"/>
    <property type="match status" value="8"/>
</dbReference>
<dbReference type="InterPro" id="IPR001881">
    <property type="entry name" value="EGF-like_Ca-bd_dom"/>
</dbReference>
<dbReference type="Gene3D" id="2.10.25.10">
    <property type="entry name" value="Laminin"/>
    <property type="match status" value="9"/>
</dbReference>
<dbReference type="SMART" id="SM00180">
    <property type="entry name" value="EGF_Lam"/>
    <property type="match status" value="9"/>
</dbReference>
<feature type="disulfide bond" evidence="5">
    <location>
        <begin position="559"/>
        <end position="568"/>
    </location>
</feature>
<dbReference type="InterPro" id="IPR049883">
    <property type="entry name" value="NOTCH1_EGF-like"/>
</dbReference>
<accession>A0A665UJV0</accession>
<evidence type="ECO:0000259" key="6">
    <source>
        <dbReference type="PROSITE" id="PS50026"/>
    </source>
</evidence>
<dbReference type="Pfam" id="PF12662">
    <property type="entry name" value="cEGF"/>
    <property type="match status" value="1"/>
</dbReference>
<dbReference type="SMART" id="SM00181">
    <property type="entry name" value="EGF"/>
    <property type="match status" value="20"/>
</dbReference>
<evidence type="ECO:0000256" key="1">
    <source>
        <dbReference type="ARBA" id="ARBA00022536"/>
    </source>
</evidence>
<dbReference type="Proteomes" id="UP000472264">
    <property type="component" value="Chromosome 5"/>
</dbReference>
<dbReference type="SMART" id="SM00179">
    <property type="entry name" value="EGF_CA"/>
    <property type="match status" value="7"/>
</dbReference>
<dbReference type="InterPro" id="IPR026823">
    <property type="entry name" value="cEGF"/>
</dbReference>
<evidence type="ECO:0000313" key="9">
    <source>
        <dbReference type="Proteomes" id="UP000472264"/>
    </source>
</evidence>
<dbReference type="InterPro" id="IPR000742">
    <property type="entry name" value="EGF"/>
</dbReference>
<dbReference type="PROSITE" id="PS51041">
    <property type="entry name" value="EMI"/>
    <property type="match status" value="1"/>
</dbReference>
<keyword evidence="1 5" id="KW-0245">EGF-like domain</keyword>
<dbReference type="Pfam" id="PF14670">
    <property type="entry name" value="FXa_inhibition"/>
    <property type="match status" value="4"/>
</dbReference>
<dbReference type="FunFam" id="2.10.25.10:FF:001129">
    <property type="entry name" value="Predicted protein"/>
    <property type="match status" value="1"/>
</dbReference>
<dbReference type="Gene3D" id="2.170.300.10">
    <property type="entry name" value="Tie2 ligand-binding domain superfamily"/>
    <property type="match status" value="5"/>
</dbReference>
<dbReference type="InterPro" id="IPR002049">
    <property type="entry name" value="LE_dom"/>
</dbReference>
<keyword evidence="2" id="KW-0732">Signal</keyword>
<dbReference type="PANTHER" id="PTHR24043:SF8">
    <property type="entry name" value="EGF-LIKE DOMAIN-CONTAINING PROTEIN"/>
    <property type="match status" value="1"/>
</dbReference>
<evidence type="ECO:0000256" key="2">
    <source>
        <dbReference type="ARBA" id="ARBA00022729"/>
    </source>
</evidence>
<dbReference type="PROSITE" id="PS01186">
    <property type="entry name" value="EGF_2"/>
    <property type="match status" value="5"/>
</dbReference>
<dbReference type="InterPro" id="IPR000152">
    <property type="entry name" value="EGF-type_Asp/Asn_hydroxyl_site"/>
</dbReference>
<feature type="domain" description="EMI" evidence="7">
    <location>
        <begin position="13"/>
        <end position="94"/>
    </location>
</feature>
<dbReference type="FunFam" id="2.10.25.10:FF:000010">
    <property type="entry name" value="Pro-epidermal growth factor"/>
    <property type="match status" value="1"/>
</dbReference>
<dbReference type="PROSITE" id="PS50026">
    <property type="entry name" value="EGF_3"/>
    <property type="match status" value="5"/>
</dbReference>
<dbReference type="SUPFAM" id="SSF57184">
    <property type="entry name" value="Growth factor receptor domain"/>
    <property type="match status" value="2"/>
</dbReference>
<dbReference type="PROSITE" id="PS00010">
    <property type="entry name" value="ASX_HYDROXYL"/>
    <property type="match status" value="3"/>
</dbReference>
<evidence type="ECO:0000313" key="8">
    <source>
        <dbReference type="Ensembl" id="ENSENLP00000019968.1"/>
    </source>
</evidence>
<evidence type="ECO:0000256" key="3">
    <source>
        <dbReference type="ARBA" id="ARBA00022737"/>
    </source>
</evidence>
<keyword evidence="3" id="KW-0677">Repeat</keyword>
<feature type="domain" description="EGF-like" evidence="6">
    <location>
        <begin position="852"/>
        <end position="887"/>
    </location>
</feature>
<feature type="disulfide bond" evidence="5">
    <location>
        <begin position="1022"/>
        <end position="1031"/>
    </location>
</feature>
<dbReference type="InterPro" id="IPR009030">
    <property type="entry name" value="Growth_fac_rcpt_cys_sf"/>
</dbReference>
<dbReference type="Pfam" id="PF07645">
    <property type="entry name" value="EGF_CA"/>
    <property type="match status" value="3"/>
</dbReference>
<keyword evidence="9" id="KW-1185">Reference proteome</keyword>
<dbReference type="FunFam" id="2.10.25.10:FF:000240">
    <property type="entry name" value="Vitamin K-dependent protein S"/>
    <property type="match status" value="1"/>
</dbReference>
<dbReference type="InterPro" id="IPR018097">
    <property type="entry name" value="EGF_Ca-bd_CS"/>
</dbReference>
<evidence type="ECO:0000259" key="7">
    <source>
        <dbReference type="PROSITE" id="PS51041"/>
    </source>
</evidence>
<evidence type="ECO:0000256" key="4">
    <source>
        <dbReference type="ARBA" id="ARBA00023157"/>
    </source>
</evidence>
<feature type="domain" description="EGF-like" evidence="6">
    <location>
        <begin position="171"/>
        <end position="211"/>
    </location>
</feature>
<keyword evidence="4 5" id="KW-1015">Disulfide bond</keyword>
<dbReference type="Ensembl" id="ENSENLT00000020690.1">
    <property type="protein sequence ID" value="ENSENLP00000019968.1"/>
    <property type="gene ID" value="ENSENLG00000009031.1"/>
</dbReference>
<feature type="domain" description="EGF-like" evidence="6">
    <location>
        <begin position="93"/>
        <end position="128"/>
    </location>
</feature>
<organism evidence="8 9">
    <name type="scientific">Echeneis naucrates</name>
    <name type="common">Live sharksucker</name>
    <dbReference type="NCBI Taxonomy" id="173247"/>
    <lineage>
        <taxon>Eukaryota</taxon>
        <taxon>Metazoa</taxon>
        <taxon>Chordata</taxon>
        <taxon>Craniata</taxon>
        <taxon>Vertebrata</taxon>
        <taxon>Euteleostomi</taxon>
        <taxon>Actinopterygii</taxon>
        <taxon>Neopterygii</taxon>
        <taxon>Teleostei</taxon>
        <taxon>Neoteleostei</taxon>
        <taxon>Acanthomorphata</taxon>
        <taxon>Carangaria</taxon>
        <taxon>Carangiformes</taxon>
        <taxon>Echeneidae</taxon>
        <taxon>Echeneis</taxon>
    </lineage>
</organism>
<dbReference type="PANTHER" id="PTHR24043">
    <property type="entry name" value="SCAVENGER RECEPTOR CLASS F"/>
    <property type="match status" value="1"/>
</dbReference>
<dbReference type="PRINTS" id="PR00011">
    <property type="entry name" value="EGFLAMININ"/>
</dbReference>
<protein>
    <submittedName>
        <fullName evidence="8">Multiple EGF-like-domains 6b</fullName>
    </submittedName>
</protein>
<proteinExistence type="predicted"/>
<dbReference type="FunFam" id="2.10.25.10:FF:000037">
    <property type="entry name" value="Signal peptide, CUB domain and EGF-like domain-containing 2"/>
    <property type="match status" value="2"/>
</dbReference>
<dbReference type="GO" id="GO:0005044">
    <property type="term" value="F:scavenger receptor activity"/>
    <property type="evidence" value="ECO:0007669"/>
    <property type="project" value="InterPro"/>
</dbReference>